<dbReference type="Gene3D" id="1.10.3210.10">
    <property type="entry name" value="Hypothetical protein af1432"/>
    <property type="match status" value="2"/>
</dbReference>
<gene>
    <name evidence="3" type="ORF">JY500_21690</name>
</gene>
<dbReference type="SMART" id="SM00471">
    <property type="entry name" value="HDc"/>
    <property type="match status" value="2"/>
</dbReference>
<dbReference type="InterPro" id="IPR006675">
    <property type="entry name" value="HDIG_dom"/>
</dbReference>
<dbReference type="PANTHER" id="PTHR43155">
    <property type="entry name" value="CYCLIC DI-GMP PHOSPHODIESTERASE PA4108-RELATED"/>
    <property type="match status" value="1"/>
</dbReference>
<dbReference type="Proteomes" id="UP000663570">
    <property type="component" value="Chromosome"/>
</dbReference>
<keyword evidence="4" id="KW-1185">Reference proteome</keyword>
<evidence type="ECO:0000259" key="2">
    <source>
        <dbReference type="PROSITE" id="PS51832"/>
    </source>
</evidence>
<dbReference type="EMBL" id="CP071060">
    <property type="protein sequence ID" value="QSI77024.1"/>
    <property type="molecule type" value="Genomic_DNA"/>
</dbReference>
<dbReference type="Pfam" id="PF13487">
    <property type="entry name" value="HD_5"/>
    <property type="match status" value="1"/>
</dbReference>
<dbReference type="InterPro" id="IPR006674">
    <property type="entry name" value="HD_domain"/>
</dbReference>
<protein>
    <submittedName>
        <fullName evidence="3">HD domain-containing protein</fullName>
    </submittedName>
</protein>
<evidence type="ECO:0000313" key="4">
    <source>
        <dbReference type="Proteomes" id="UP000663570"/>
    </source>
</evidence>
<dbReference type="InterPro" id="IPR003607">
    <property type="entry name" value="HD/PDEase_dom"/>
</dbReference>
<reference evidence="3 4" key="1">
    <citation type="submission" date="2021-02" db="EMBL/GenBank/DDBJ databases">
        <title>Niveibacterium changnyeongensis HC41.</title>
        <authorList>
            <person name="Kang M."/>
        </authorList>
    </citation>
    <scope>NUCLEOTIDE SEQUENCE [LARGE SCALE GENOMIC DNA]</scope>
    <source>
        <strain evidence="3 4">HC41</strain>
    </source>
</reference>
<dbReference type="Pfam" id="PF01966">
    <property type="entry name" value="HD"/>
    <property type="match status" value="1"/>
</dbReference>
<dbReference type="InterPro" id="IPR037522">
    <property type="entry name" value="HD_GYP_dom"/>
</dbReference>
<sequence>MEVMLADMVFALSDAVDLVGVDDDLHGKRVAVMAAECGRELGYDDDRCARLLHAGMLHDCGVSSTRVHQHLVGEFDWVGSQAHCVLGARLLADVPALARLAPVVRWHHTHWSAMPAELDPELAHDANLIFLVDRVDALTAPFYGAPDYLMRKEEGRRTIAANAGGLFCPDLVDAFMAASRREAFWLYLERRYLWRYLHDVAKRGLATDIDLAGLRQFALMFAQIIDAKSPFTTEHSLGVARLALYLARRLGLDDATCARIEIAALLHDVGKLRVPDSVLEKPAPLEPGERAAMLRHSFETYQILHWIGGMEEIALWAASHHEKLDGSGYPFHLAAGELPLPARIIAVADVCQALVQNRPYRAPMADAAVLAELHRLIVAGLLDRAVVECVEADLAPCMAVARGEGLPA</sequence>
<dbReference type="PROSITE" id="PS51831">
    <property type="entry name" value="HD"/>
    <property type="match status" value="1"/>
</dbReference>
<feature type="domain" description="HD-GYP" evidence="2">
    <location>
        <begin position="210"/>
        <end position="406"/>
    </location>
</feature>
<evidence type="ECO:0000313" key="3">
    <source>
        <dbReference type="EMBL" id="QSI77024.1"/>
    </source>
</evidence>
<evidence type="ECO:0000259" key="1">
    <source>
        <dbReference type="PROSITE" id="PS51831"/>
    </source>
</evidence>
<dbReference type="SUPFAM" id="SSF109604">
    <property type="entry name" value="HD-domain/PDEase-like"/>
    <property type="match status" value="2"/>
</dbReference>
<feature type="domain" description="HD" evidence="1">
    <location>
        <begin position="232"/>
        <end position="354"/>
    </location>
</feature>
<accession>A0ABX7M6H6</accession>
<dbReference type="CDD" id="cd00077">
    <property type="entry name" value="HDc"/>
    <property type="match status" value="2"/>
</dbReference>
<dbReference type="NCBIfam" id="TIGR00277">
    <property type="entry name" value="HDIG"/>
    <property type="match status" value="1"/>
</dbReference>
<dbReference type="PANTHER" id="PTHR43155:SF1">
    <property type="entry name" value="3'3'-CGAMP-SPECIFIC PHOSPHODIESTERASE 1"/>
    <property type="match status" value="1"/>
</dbReference>
<name>A0ABX7M6H6_9RHOO</name>
<proteinExistence type="predicted"/>
<dbReference type="PROSITE" id="PS51832">
    <property type="entry name" value="HD_GYP"/>
    <property type="match status" value="1"/>
</dbReference>
<dbReference type="RefSeq" id="WP_206254591.1">
    <property type="nucleotide sequence ID" value="NZ_CP071060.1"/>
</dbReference>
<organism evidence="3 4">
    <name type="scientific">Niveibacterium microcysteis</name>
    <dbReference type="NCBI Taxonomy" id="2811415"/>
    <lineage>
        <taxon>Bacteria</taxon>
        <taxon>Pseudomonadati</taxon>
        <taxon>Pseudomonadota</taxon>
        <taxon>Betaproteobacteria</taxon>
        <taxon>Rhodocyclales</taxon>
        <taxon>Rhodocyclaceae</taxon>
        <taxon>Niveibacterium</taxon>
    </lineage>
</organism>